<dbReference type="Proteomes" id="UP000228934">
    <property type="component" value="Unassembled WGS sequence"/>
</dbReference>
<dbReference type="AlphaFoldDB" id="A0A2G9SEF3"/>
<protein>
    <submittedName>
        <fullName evidence="1">Uncharacterized protein</fullName>
    </submittedName>
</protein>
<reference evidence="2" key="1">
    <citation type="journal article" date="2017" name="Nat. Commun.">
        <title>The North American bullfrog draft genome provides insight into hormonal regulation of long noncoding RNA.</title>
        <authorList>
            <person name="Hammond S.A."/>
            <person name="Warren R.L."/>
            <person name="Vandervalk B.P."/>
            <person name="Kucuk E."/>
            <person name="Khan H."/>
            <person name="Gibb E.A."/>
            <person name="Pandoh P."/>
            <person name="Kirk H."/>
            <person name="Zhao Y."/>
            <person name="Jones M."/>
            <person name="Mungall A.J."/>
            <person name="Coope R."/>
            <person name="Pleasance S."/>
            <person name="Moore R.A."/>
            <person name="Holt R.A."/>
            <person name="Round J.M."/>
            <person name="Ohora S."/>
            <person name="Walle B.V."/>
            <person name="Veldhoen N."/>
            <person name="Helbing C.C."/>
            <person name="Birol I."/>
        </authorList>
    </citation>
    <scope>NUCLEOTIDE SEQUENCE [LARGE SCALE GENOMIC DNA]</scope>
</reference>
<organism evidence="1 2">
    <name type="scientific">Aquarana catesbeiana</name>
    <name type="common">American bullfrog</name>
    <name type="synonym">Rana catesbeiana</name>
    <dbReference type="NCBI Taxonomy" id="8400"/>
    <lineage>
        <taxon>Eukaryota</taxon>
        <taxon>Metazoa</taxon>
        <taxon>Chordata</taxon>
        <taxon>Craniata</taxon>
        <taxon>Vertebrata</taxon>
        <taxon>Euteleostomi</taxon>
        <taxon>Amphibia</taxon>
        <taxon>Batrachia</taxon>
        <taxon>Anura</taxon>
        <taxon>Neobatrachia</taxon>
        <taxon>Ranoidea</taxon>
        <taxon>Ranidae</taxon>
        <taxon>Aquarana</taxon>
    </lineage>
</organism>
<dbReference type="OrthoDB" id="294853at2759"/>
<name>A0A2G9SEF3_AQUCT</name>
<feature type="non-terminal residue" evidence="1">
    <location>
        <position position="174"/>
    </location>
</feature>
<sequence length="174" mass="18608">MTMAALCGKLGLVTPRDAFITAICKGSLPPHYALTVLNSSSAALNNKSYSIQGQNVQMISPSSDSHQQVVAVGQPLALQPQGTVMLTAKNIQCMRTLLNLAHCHGGYLGTSWQLVLATLQVLTTAVMTDLPVISTILSRLFESSQYLDDVSLHHMINALCSLSLEAMDMAYGNS</sequence>
<accession>A0A2G9SEF3</accession>
<evidence type="ECO:0000313" key="2">
    <source>
        <dbReference type="Proteomes" id="UP000228934"/>
    </source>
</evidence>
<keyword evidence="2" id="KW-1185">Reference proteome</keyword>
<gene>
    <name evidence="1" type="ORF">AB205_0027210</name>
</gene>
<proteinExistence type="predicted"/>
<dbReference type="EMBL" id="KV925015">
    <property type="protein sequence ID" value="PIO37801.1"/>
    <property type="molecule type" value="Genomic_DNA"/>
</dbReference>
<evidence type="ECO:0000313" key="1">
    <source>
        <dbReference type="EMBL" id="PIO37801.1"/>
    </source>
</evidence>